<sequence>MRKISLLAGLLATSIYYAQIKFEKGYFINNSGEKKEVLIKNSGWKNNPVEFEYKLENAQDIHKENIKNVQEFSIDGAEKYIRATVPLDRSSENLNLMSHDKAPDFKEETLFLKYVVEGKAGLFYYEDGNIRRYFYSADNTVPQQLIYKPYYIDEGSIGYNEEYKKQIADHLKCGIESKQLQNSNYNKKDLTRLFTQYNSCSGSQAVTYDDNGKKKSPFHMSIRPGVTSSSLETTNYYNYGNKTLNIDFGNYTSFRVGLEFEYVLPFNKNKWALFVEPTYQYYKGSTEIVDDENTYFEYRYTATADYKSIEIPLGVRHNFFLNDRAKIFINAAYVLDFAINSSIKFRYSELELKSVSNFVFGAGFKYNDRFSAEVRVGTARGLTRNYVSVGSDYKAVSLILGYTLF</sequence>
<name>A0A3D9B1U9_9FLAO</name>
<reference evidence="1 2" key="1">
    <citation type="submission" date="2018-06" db="EMBL/GenBank/DDBJ databases">
        <title>Novel Chryseobacterium species.</title>
        <authorList>
            <person name="Newman J."/>
            <person name="Hugo C."/>
            <person name="Oosthuizen L."/>
            <person name="Charimba G."/>
        </authorList>
    </citation>
    <scope>NUCLEOTIDE SEQUENCE [LARGE SCALE GENOMIC DNA]</scope>
    <source>
        <strain evidence="1 2">7_F195</strain>
    </source>
</reference>
<evidence type="ECO:0000313" key="1">
    <source>
        <dbReference type="EMBL" id="REC47216.1"/>
    </source>
</evidence>
<comment type="caution">
    <text evidence="1">The sequence shown here is derived from an EMBL/GenBank/DDBJ whole genome shotgun (WGS) entry which is preliminary data.</text>
</comment>
<keyword evidence="2" id="KW-1185">Reference proteome</keyword>
<dbReference type="OrthoDB" id="921445at2"/>
<dbReference type="Proteomes" id="UP000256257">
    <property type="component" value="Unassembled WGS sequence"/>
</dbReference>
<evidence type="ECO:0000313" key="2">
    <source>
        <dbReference type="Proteomes" id="UP000256257"/>
    </source>
</evidence>
<gene>
    <name evidence="1" type="ORF">DRF67_11370</name>
</gene>
<proteinExistence type="predicted"/>
<dbReference type="RefSeq" id="WP_115928427.1">
    <property type="nucleotide sequence ID" value="NZ_QNVV01000009.1"/>
</dbReference>
<dbReference type="EMBL" id="QNVV01000009">
    <property type="protein sequence ID" value="REC47216.1"/>
    <property type="molecule type" value="Genomic_DNA"/>
</dbReference>
<dbReference type="AlphaFoldDB" id="A0A3D9B1U9"/>
<accession>A0A3D9B1U9</accession>
<protein>
    <submittedName>
        <fullName evidence="1">tRNA modification GTPase</fullName>
    </submittedName>
</protein>
<organism evidence="1 2">
    <name type="scientific">Chryseobacterium pennipullorum</name>
    <dbReference type="NCBI Taxonomy" id="2258963"/>
    <lineage>
        <taxon>Bacteria</taxon>
        <taxon>Pseudomonadati</taxon>
        <taxon>Bacteroidota</taxon>
        <taxon>Flavobacteriia</taxon>
        <taxon>Flavobacteriales</taxon>
        <taxon>Weeksellaceae</taxon>
        <taxon>Chryseobacterium group</taxon>
        <taxon>Chryseobacterium</taxon>
    </lineage>
</organism>